<dbReference type="SUPFAM" id="SSF51905">
    <property type="entry name" value="FAD/NAD(P)-binding domain"/>
    <property type="match status" value="1"/>
</dbReference>
<dbReference type="InterPro" id="IPR012132">
    <property type="entry name" value="GMC_OxRdtase"/>
</dbReference>
<dbReference type="PIRSF" id="PIRSF000137">
    <property type="entry name" value="Alcohol_oxidase"/>
    <property type="match status" value="1"/>
</dbReference>
<evidence type="ECO:0000256" key="5">
    <source>
        <dbReference type="PIRSR" id="PIRSR000137-2"/>
    </source>
</evidence>
<dbReference type="RefSeq" id="XP_018010017.1">
    <property type="nucleotide sequence ID" value="XM_018154528.1"/>
</dbReference>
<dbReference type="Proteomes" id="UP000694843">
    <property type="component" value="Unplaced"/>
</dbReference>
<evidence type="ECO:0000256" key="2">
    <source>
        <dbReference type="ARBA" id="ARBA00010790"/>
    </source>
</evidence>
<feature type="binding site" evidence="5">
    <location>
        <position position="144"/>
    </location>
    <ligand>
        <name>FAD</name>
        <dbReference type="ChEBI" id="CHEBI:57692"/>
    </ligand>
</feature>
<evidence type="ECO:0000259" key="6">
    <source>
        <dbReference type="PROSITE" id="PS00624"/>
    </source>
</evidence>
<organism evidence="7 8">
    <name type="scientific">Hyalella azteca</name>
    <name type="common">Amphipod</name>
    <dbReference type="NCBI Taxonomy" id="294128"/>
    <lineage>
        <taxon>Eukaryota</taxon>
        <taxon>Metazoa</taxon>
        <taxon>Ecdysozoa</taxon>
        <taxon>Arthropoda</taxon>
        <taxon>Crustacea</taxon>
        <taxon>Multicrustacea</taxon>
        <taxon>Malacostraca</taxon>
        <taxon>Eumalacostraca</taxon>
        <taxon>Peracarida</taxon>
        <taxon>Amphipoda</taxon>
        <taxon>Senticaudata</taxon>
        <taxon>Talitrida</taxon>
        <taxon>Talitroidea</taxon>
        <taxon>Hyalellidae</taxon>
        <taxon>Hyalella</taxon>
    </lineage>
</organism>
<name>A0A8B7N7Y4_HYAAZ</name>
<keyword evidence="4 5" id="KW-0274">FAD</keyword>
<dbReference type="Pfam" id="PF00732">
    <property type="entry name" value="GMC_oxred_N"/>
    <property type="match status" value="1"/>
</dbReference>
<feature type="domain" description="Glucose-methanol-choline oxidoreductase N-terminal" evidence="6">
    <location>
        <begin position="180"/>
        <end position="194"/>
    </location>
</feature>
<dbReference type="SUPFAM" id="SSF54373">
    <property type="entry name" value="FAD-linked reductases, C-terminal domain"/>
    <property type="match status" value="1"/>
</dbReference>
<dbReference type="GO" id="GO:0050660">
    <property type="term" value="F:flavin adenine dinucleotide binding"/>
    <property type="evidence" value="ECO:0007669"/>
    <property type="project" value="InterPro"/>
</dbReference>
<dbReference type="InterPro" id="IPR036188">
    <property type="entry name" value="FAD/NAD-bd_sf"/>
</dbReference>
<dbReference type="Pfam" id="PF05199">
    <property type="entry name" value="GMC_oxred_C"/>
    <property type="match status" value="1"/>
</dbReference>
<dbReference type="Gene3D" id="3.30.560.10">
    <property type="entry name" value="Glucose Oxidase, domain 3"/>
    <property type="match status" value="1"/>
</dbReference>
<dbReference type="PANTHER" id="PTHR11552">
    <property type="entry name" value="GLUCOSE-METHANOL-CHOLINE GMC OXIDOREDUCTASE"/>
    <property type="match status" value="1"/>
</dbReference>
<dbReference type="InterPro" id="IPR007867">
    <property type="entry name" value="GMC_OxRtase_C"/>
</dbReference>
<feature type="binding site" evidence="5">
    <location>
        <position position="6"/>
    </location>
    <ligand>
        <name>FAD</name>
        <dbReference type="ChEBI" id="CHEBI:57692"/>
    </ligand>
</feature>
<evidence type="ECO:0000256" key="1">
    <source>
        <dbReference type="ARBA" id="ARBA00001974"/>
    </source>
</evidence>
<dbReference type="Gene3D" id="3.50.50.60">
    <property type="entry name" value="FAD/NAD(P)-binding domain"/>
    <property type="match status" value="1"/>
</dbReference>
<dbReference type="OMA" id="PRNIASY"/>
<accession>A0A8B7N7Y4</accession>
<dbReference type="InterPro" id="IPR000172">
    <property type="entry name" value="GMC_OxRdtase_N"/>
</dbReference>
<proteinExistence type="inferred from homology"/>
<dbReference type="OrthoDB" id="269227at2759"/>
<comment type="cofactor">
    <cofactor evidence="1 5">
        <name>FAD</name>
        <dbReference type="ChEBI" id="CHEBI:57692"/>
    </cofactor>
</comment>
<dbReference type="AlphaFoldDB" id="A0A8B7N7Y4"/>
<keyword evidence="3" id="KW-0285">Flavoprotein</keyword>
<evidence type="ECO:0000256" key="3">
    <source>
        <dbReference type="ARBA" id="ARBA00022630"/>
    </source>
</evidence>
<reference evidence="8" key="1">
    <citation type="submission" date="2025-08" db="UniProtKB">
        <authorList>
            <consortium name="RefSeq"/>
        </authorList>
    </citation>
    <scope>IDENTIFICATION</scope>
    <source>
        <tissue evidence="8">Whole organism</tissue>
    </source>
</reference>
<dbReference type="PANTHER" id="PTHR11552:SF147">
    <property type="entry name" value="CHOLINE DEHYDROGENASE, MITOCHONDRIAL"/>
    <property type="match status" value="1"/>
</dbReference>
<dbReference type="KEGG" id="hazt:108667497"/>
<protein>
    <submittedName>
        <fullName evidence="8">Glucose dehydrogenase [FAD, quinone]</fullName>
    </submittedName>
</protein>
<sequence length="492" mass="54225">MVIPRVVGGGTSVNFALYVRGAKLDYDNWSALGNPGWDHDSLLPYFKKSEDFLGTVTEHSDEYHGKGGPLPVISTEDVKKMEEFLRPVAEELGLEIIDPNGPNNIGIAPVHNTIKNGVRVSAPEAFLRPVKERSNLRILPGARVDKILFNQDKRAVGVEYTFKGKTHRVTARKEVIVSAGAILTPKILMLSGIGPKKQLKKLGIPVVADVPGVGQNLDSHLHFALNWKIKPGWSAMTGDFLSPRNIASYMREQTGFYSMPQGPLFHTYLYLGGENPRWPDADLYMSALIGFENPFITDEINSQVIGPLFNEPVMAMGVMLCRPKSRGHVALASLDPADLPAIHHNVYDHPDDLKLHVKAVRALQRIMDSKAMKRIRADPQPDLTMKACAHLGNNTDTYWECYVRHIALPSEHFCCTAKMAPKTDSMGVVSPSLSVRGVSGLRVVDASVMPRVVSTNPMASVYVIAEKASDLIKQDWGYLSQTPAEKSSNTEK</sequence>
<dbReference type="PROSITE" id="PS00624">
    <property type="entry name" value="GMC_OXRED_2"/>
    <property type="match status" value="1"/>
</dbReference>
<evidence type="ECO:0000256" key="4">
    <source>
        <dbReference type="ARBA" id="ARBA00022827"/>
    </source>
</evidence>
<dbReference type="GO" id="GO:0016614">
    <property type="term" value="F:oxidoreductase activity, acting on CH-OH group of donors"/>
    <property type="evidence" value="ECO:0007669"/>
    <property type="project" value="InterPro"/>
</dbReference>
<evidence type="ECO:0000313" key="7">
    <source>
        <dbReference type="Proteomes" id="UP000694843"/>
    </source>
</evidence>
<gene>
    <name evidence="8" type="primary">LOC108667497</name>
</gene>
<keyword evidence="7" id="KW-1185">Reference proteome</keyword>
<evidence type="ECO:0000313" key="8">
    <source>
        <dbReference type="RefSeq" id="XP_018010017.1"/>
    </source>
</evidence>
<dbReference type="GeneID" id="108667497"/>
<comment type="similarity">
    <text evidence="2">Belongs to the GMC oxidoreductase family.</text>
</comment>